<protein>
    <submittedName>
        <fullName evidence="2">Uncharacterized protein</fullName>
    </submittedName>
</protein>
<gene>
    <name evidence="2" type="ORF">Sjap_008350</name>
</gene>
<reference evidence="2 3" key="1">
    <citation type="submission" date="2024-01" db="EMBL/GenBank/DDBJ databases">
        <title>Genome assemblies of Stephania.</title>
        <authorList>
            <person name="Yang L."/>
        </authorList>
    </citation>
    <scope>NUCLEOTIDE SEQUENCE [LARGE SCALE GENOMIC DNA]</scope>
    <source>
        <strain evidence="2">QJT</strain>
        <tissue evidence="2">Leaf</tissue>
    </source>
</reference>
<accession>A0AAP0PED3</accession>
<name>A0AAP0PED3_9MAGN</name>
<organism evidence="2 3">
    <name type="scientific">Stephania japonica</name>
    <dbReference type="NCBI Taxonomy" id="461633"/>
    <lineage>
        <taxon>Eukaryota</taxon>
        <taxon>Viridiplantae</taxon>
        <taxon>Streptophyta</taxon>
        <taxon>Embryophyta</taxon>
        <taxon>Tracheophyta</taxon>
        <taxon>Spermatophyta</taxon>
        <taxon>Magnoliopsida</taxon>
        <taxon>Ranunculales</taxon>
        <taxon>Menispermaceae</taxon>
        <taxon>Menispermoideae</taxon>
        <taxon>Cissampelideae</taxon>
        <taxon>Stephania</taxon>
    </lineage>
</organism>
<proteinExistence type="predicted"/>
<sequence length="78" mass="8492">MGGWHCGTSSHHHHHQRVVKLGGGASQHRQGVGEEGVKTMGWGSLPLTAINGKRAWLGGGEPPVELIELIRINQIERR</sequence>
<dbReference type="EMBL" id="JBBNAE010000003">
    <property type="protein sequence ID" value="KAK9137756.1"/>
    <property type="molecule type" value="Genomic_DNA"/>
</dbReference>
<evidence type="ECO:0000313" key="2">
    <source>
        <dbReference type="EMBL" id="KAK9137756.1"/>
    </source>
</evidence>
<comment type="caution">
    <text evidence="2">The sequence shown here is derived from an EMBL/GenBank/DDBJ whole genome shotgun (WGS) entry which is preliminary data.</text>
</comment>
<evidence type="ECO:0000313" key="3">
    <source>
        <dbReference type="Proteomes" id="UP001417504"/>
    </source>
</evidence>
<dbReference type="Proteomes" id="UP001417504">
    <property type="component" value="Unassembled WGS sequence"/>
</dbReference>
<evidence type="ECO:0000256" key="1">
    <source>
        <dbReference type="SAM" id="MobiDB-lite"/>
    </source>
</evidence>
<feature type="region of interest" description="Disordered" evidence="1">
    <location>
        <begin position="1"/>
        <end position="38"/>
    </location>
</feature>
<dbReference type="AlphaFoldDB" id="A0AAP0PED3"/>
<keyword evidence="3" id="KW-1185">Reference proteome</keyword>